<feature type="transmembrane region" description="Helical" evidence="11">
    <location>
        <begin position="78"/>
        <end position="95"/>
    </location>
</feature>
<comment type="pathway">
    <text evidence="11">Cofactor biosynthesis; ubiquinone biosynthesis.</text>
</comment>
<proteinExistence type="inferred from homology"/>
<dbReference type="Gene3D" id="1.20.120.1780">
    <property type="entry name" value="UbiA prenyltransferase"/>
    <property type="match status" value="1"/>
</dbReference>
<comment type="subcellular location">
    <subcellularLocation>
        <location evidence="11">Cell inner membrane</location>
        <topology evidence="11">Multi-pass membrane protein</topology>
    </subcellularLocation>
    <subcellularLocation>
        <location evidence="2">Membrane</location>
        <topology evidence="2">Multi-pass membrane protein</topology>
    </subcellularLocation>
</comment>
<evidence type="ECO:0000256" key="7">
    <source>
        <dbReference type="ARBA" id="ARBA00022688"/>
    </source>
</evidence>
<dbReference type="UniPathway" id="UPA00232"/>
<evidence type="ECO:0000256" key="9">
    <source>
        <dbReference type="ARBA" id="ARBA00022989"/>
    </source>
</evidence>
<dbReference type="InterPro" id="IPR006370">
    <property type="entry name" value="HB_polyprenyltransferase-like"/>
</dbReference>
<keyword evidence="5 11" id="KW-0997">Cell inner membrane</keyword>
<evidence type="ECO:0000256" key="8">
    <source>
        <dbReference type="ARBA" id="ARBA00022692"/>
    </source>
</evidence>
<dbReference type="PROSITE" id="PS00943">
    <property type="entry name" value="UBIA"/>
    <property type="match status" value="1"/>
</dbReference>
<keyword evidence="7 11" id="KW-0831">Ubiquinone biosynthesis</keyword>
<organism evidence="13 14">
    <name type="scientific">Rhizobium leguminosarum bv. trifolii WSM2297</name>
    <dbReference type="NCBI Taxonomy" id="754762"/>
    <lineage>
        <taxon>Bacteria</taxon>
        <taxon>Pseudomonadati</taxon>
        <taxon>Pseudomonadota</taxon>
        <taxon>Alphaproteobacteria</taxon>
        <taxon>Hyphomicrobiales</taxon>
        <taxon>Rhizobiaceae</taxon>
        <taxon>Rhizobium/Agrobacterium group</taxon>
        <taxon>Rhizobium</taxon>
    </lineage>
</organism>
<evidence type="ECO:0000256" key="10">
    <source>
        <dbReference type="ARBA" id="ARBA00023136"/>
    </source>
</evidence>
<dbReference type="FunFam" id="1.20.120.1780:FF:000001">
    <property type="entry name" value="4-hydroxybenzoate octaprenyltransferase"/>
    <property type="match status" value="1"/>
</dbReference>
<dbReference type="HAMAP" id="MF_01635">
    <property type="entry name" value="UbiA"/>
    <property type="match status" value="1"/>
</dbReference>
<comment type="catalytic activity">
    <reaction evidence="11">
        <text>all-trans-octaprenyl diphosphate + 4-hydroxybenzoate = 4-hydroxy-3-(all-trans-octaprenyl)benzoate + diphosphate</text>
        <dbReference type="Rhea" id="RHEA:27782"/>
        <dbReference type="ChEBI" id="CHEBI:1617"/>
        <dbReference type="ChEBI" id="CHEBI:17879"/>
        <dbReference type="ChEBI" id="CHEBI:33019"/>
        <dbReference type="ChEBI" id="CHEBI:57711"/>
        <dbReference type="EC" id="2.5.1.39"/>
    </reaction>
</comment>
<dbReference type="HOGENOM" id="CLU_034879_0_2_5"/>
<dbReference type="Proteomes" id="UP000005732">
    <property type="component" value="Unassembled WGS sequence"/>
</dbReference>
<feature type="transmembrane region" description="Helical" evidence="11">
    <location>
        <begin position="298"/>
        <end position="315"/>
    </location>
</feature>
<evidence type="ECO:0000256" key="6">
    <source>
        <dbReference type="ARBA" id="ARBA00022679"/>
    </source>
</evidence>
<evidence type="ECO:0000256" key="12">
    <source>
        <dbReference type="NCBIfam" id="TIGR01474"/>
    </source>
</evidence>
<feature type="transmembrane region" description="Helical" evidence="11">
    <location>
        <begin position="154"/>
        <end position="171"/>
    </location>
</feature>
<feature type="transmembrane region" description="Helical" evidence="11">
    <location>
        <begin position="335"/>
        <end position="351"/>
    </location>
</feature>
<dbReference type="PANTHER" id="PTHR11048:SF28">
    <property type="entry name" value="4-HYDROXYBENZOATE POLYPRENYLTRANSFERASE, MITOCHONDRIAL"/>
    <property type="match status" value="1"/>
</dbReference>
<feature type="transmembrane region" description="Helical" evidence="11">
    <location>
        <begin position="274"/>
        <end position="292"/>
    </location>
</feature>
<dbReference type="NCBIfam" id="TIGR01474">
    <property type="entry name" value="ubiA_proteo"/>
    <property type="match status" value="1"/>
</dbReference>
<name>J0CSQ9_RHILT</name>
<dbReference type="Gene3D" id="1.10.357.140">
    <property type="entry name" value="UbiA prenyltransferase"/>
    <property type="match status" value="1"/>
</dbReference>
<keyword evidence="11" id="KW-0460">Magnesium</keyword>
<comment type="similarity">
    <text evidence="3 11">Belongs to the UbiA prenyltransferase family.</text>
</comment>
<dbReference type="InterPro" id="IPR030470">
    <property type="entry name" value="UbiA_prenylTrfase_CS"/>
</dbReference>
<dbReference type="AlphaFoldDB" id="J0CSQ9"/>
<dbReference type="InterPro" id="IPR000537">
    <property type="entry name" value="UbiA_prenyltransferase"/>
</dbReference>
<keyword evidence="10 11" id="KW-0472">Membrane</keyword>
<keyword evidence="8 11" id="KW-0812">Transmembrane</keyword>
<evidence type="ECO:0000256" key="11">
    <source>
        <dbReference type="HAMAP-Rule" id="MF_01635"/>
    </source>
</evidence>
<dbReference type="EC" id="2.5.1.39" evidence="11 12"/>
<accession>J0CSQ9</accession>
<dbReference type="GO" id="GO:0008412">
    <property type="term" value="F:4-hydroxybenzoate polyprenyltransferase activity"/>
    <property type="evidence" value="ECO:0007669"/>
    <property type="project" value="UniProtKB-UniRule"/>
</dbReference>
<comment type="cofactor">
    <cofactor evidence="1 11">
        <name>Mg(2+)</name>
        <dbReference type="ChEBI" id="CHEBI:18420"/>
    </cofactor>
</comment>
<evidence type="ECO:0000256" key="1">
    <source>
        <dbReference type="ARBA" id="ARBA00001946"/>
    </source>
</evidence>
<keyword evidence="4 11" id="KW-1003">Cell membrane</keyword>
<sequence length="352" mass="39226">MSPGSVQRFRANDMQKTKRSLLDRIAGRSLDGGMQDTGDFNDRVSDAPSDNWVYRILPPWLWPYAQLARWDRPIGWQLLMWPCFWSATLAANAAIGEGLYSGSLLVSHLFLYFIGAVAMRGAGCTYNDLVDHEIDMEVARTRSRPLPSGRVTRARAKIFIGLQALVGLFVLLQFNWFTVFLGVLSLGIVALYPYAKRFTDWPQFYLGLAFSWGALMGWAGILGEISFASILLYAASVAWTIGYDTIYAHQDKEDDELIGVRSTARLFGDRTRQWLIGLYGLTLVLMFVAFALAGANLIAFLALLGAAGMFAWQIVRLDIDDAAQCLALFKSNNRVGLIIFFGLFVSLLFAIP</sequence>
<dbReference type="PANTHER" id="PTHR11048">
    <property type="entry name" value="PRENYLTRANSFERASES"/>
    <property type="match status" value="1"/>
</dbReference>
<evidence type="ECO:0000256" key="5">
    <source>
        <dbReference type="ARBA" id="ARBA00022519"/>
    </source>
</evidence>
<feature type="transmembrane region" description="Helical" evidence="11">
    <location>
        <begin position="101"/>
        <end position="119"/>
    </location>
</feature>
<evidence type="ECO:0000256" key="3">
    <source>
        <dbReference type="ARBA" id="ARBA00005985"/>
    </source>
</evidence>
<protein>
    <recommendedName>
        <fullName evidence="11 12">4-hydroxybenzoate octaprenyltransferase</fullName>
        <ecNumber evidence="11 12">2.5.1.39</ecNumber>
    </recommendedName>
    <alternativeName>
        <fullName evidence="11">4-HB polyprenyltransferase</fullName>
    </alternativeName>
</protein>
<dbReference type="GO" id="GO:0006744">
    <property type="term" value="P:ubiquinone biosynthetic process"/>
    <property type="evidence" value="ECO:0007669"/>
    <property type="project" value="UniProtKB-UniRule"/>
</dbReference>
<keyword evidence="9 11" id="KW-1133">Transmembrane helix</keyword>
<dbReference type="CDD" id="cd13959">
    <property type="entry name" value="PT_UbiA_COQ2"/>
    <property type="match status" value="1"/>
</dbReference>
<dbReference type="InterPro" id="IPR044878">
    <property type="entry name" value="UbiA_sf"/>
</dbReference>
<evidence type="ECO:0000313" key="13">
    <source>
        <dbReference type="EMBL" id="EJC82820.1"/>
    </source>
</evidence>
<reference evidence="13 14" key="1">
    <citation type="submission" date="2012-02" db="EMBL/GenBank/DDBJ databases">
        <title>Improved High-Quality Draft Sequence of Rhizobium leguminosarum bv. trifolii WSM2297.</title>
        <authorList>
            <consortium name="US DOE Joint Genome Institute"/>
            <person name="Lucas S."/>
            <person name="Han J."/>
            <person name="Lapidus A."/>
            <person name="Cheng J.-F."/>
            <person name="Goodwin L."/>
            <person name="Pitluck S."/>
            <person name="Peters L."/>
            <person name="Ovchinnikova G."/>
            <person name="Zhang X."/>
            <person name="Detter J.C."/>
            <person name="Han C."/>
            <person name="Tapia R."/>
            <person name="Land M."/>
            <person name="Hauser L."/>
            <person name="Kyrpides N."/>
            <person name="Ivanova N."/>
            <person name="Pagani I."/>
            <person name="Brau L."/>
            <person name="Yates R."/>
            <person name="O'Hara G."/>
            <person name="Rui T."/>
            <person name="Howieson J."/>
            <person name="Reeve W."/>
            <person name="Woyke T."/>
        </authorList>
    </citation>
    <scope>NUCLEOTIDE SEQUENCE [LARGE SCALE GENOMIC DNA]</scope>
    <source>
        <strain evidence="13 14">WSM2297</strain>
    </source>
</reference>
<dbReference type="FunFam" id="1.10.357.140:FF:000008">
    <property type="entry name" value="4-hydroxybenzoate octaprenyltransferase"/>
    <property type="match status" value="1"/>
</dbReference>
<dbReference type="EMBL" id="JH719395">
    <property type="protein sequence ID" value="EJC82820.1"/>
    <property type="molecule type" value="Genomic_DNA"/>
</dbReference>
<keyword evidence="6 11" id="KW-0808">Transferase</keyword>
<evidence type="ECO:0000256" key="2">
    <source>
        <dbReference type="ARBA" id="ARBA00004141"/>
    </source>
</evidence>
<evidence type="ECO:0000313" key="14">
    <source>
        <dbReference type="Proteomes" id="UP000005732"/>
    </source>
</evidence>
<dbReference type="InterPro" id="IPR039653">
    <property type="entry name" value="Prenyltransferase"/>
</dbReference>
<comment type="function">
    <text evidence="11">Catalyzes the prenylation of para-hydroxybenzoate (PHB) with an all-trans polyprenyl group. Mediates the second step in the final reaction sequence of ubiquinone-8 (UQ-8) biosynthesis, which is the condensation of the polyisoprenoid side chain with PHB, generating the first membrane-bound Q intermediate 3-octaprenyl-4-hydroxybenzoate.</text>
</comment>
<dbReference type="Pfam" id="PF01040">
    <property type="entry name" value="UbiA"/>
    <property type="match status" value="1"/>
</dbReference>
<gene>
    <name evidence="11" type="primary">ubiA</name>
    <name evidence="13" type="ORF">Rleg4DRAFT_4549</name>
</gene>
<evidence type="ECO:0000256" key="4">
    <source>
        <dbReference type="ARBA" id="ARBA00022475"/>
    </source>
</evidence>
<dbReference type="GO" id="GO:0005886">
    <property type="term" value="C:plasma membrane"/>
    <property type="evidence" value="ECO:0007669"/>
    <property type="project" value="UniProtKB-SubCell"/>
</dbReference>